<evidence type="ECO:0000313" key="2">
    <source>
        <dbReference type="EMBL" id="TDT33220.1"/>
    </source>
</evidence>
<dbReference type="InterPro" id="IPR036390">
    <property type="entry name" value="WH_DNA-bd_sf"/>
</dbReference>
<dbReference type="GO" id="GO:0003677">
    <property type="term" value="F:DNA binding"/>
    <property type="evidence" value="ECO:0007669"/>
    <property type="project" value="UniProtKB-KW"/>
</dbReference>
<protein>
    <submittedName>
        <fullName evidence="2">Rrf2 family protein</fullName>
    </submittedName>
</protein>
<dbReference type="AlphaFoldDB" id="A0A4R7J725"/>
<keyword evidence="1" id="KW-0238">DNA-binding</keyword>
<dbReference type="PANTHER" id="PTHR33221:SF5">
    <property type="entry name" value="HTH-TYPE TRANSCRIPTIONAL REGULATOR ISCR"/>
    <property type="match status" value="1"/>
</dbReference>
<dbReference type="OrthoDB" id="9808360at2"/>
<gene>
    <name evidence="2" type="ORF">CLV29_0825</name>
</gene>
<dbReference type="EMBL" id="SOAW01000001">
    <property type="protein sequence ID" value="TDT33220.1"/>
    <property type="molecule type" value="Genomic_DNA"/>
</dbReference>
<evidence type="ECO:0000313" key="3">
    <source>
        <dbReference type="Proteomes" id="UP000295371"/>
    </source>
</evidence>
<dbReference type="GO" id="GO:0005829">
    <property type="term" value="C:cytosol"/>
    <property type="evidence" value="ECO:0007669"/>
    <property type="project" value="TreeGrafter"/>
</dbReference>
<keyword evidence="3" id="KW-1185">Reference proteome</keyword>
<proteinExistence type="predicted"/>
<dbReference type="PROSITE" id="PS51197">
    <property type="entry name" value="HTH_RRF2_2"/>
    <property type="match status" value="1"/>
</dbReference>
<dbReference type="SUPFAM" id="SSF46785">
    <property type="entry name" value="Winged helix' DNA-binding domain"/>
    <property type="match status" value="1"/>
</dbReference>
<dbReference type="RefSeq" id="WP_133753769.1">
    <property type="nucleotide sequence ID" value="NZ_CP171129.1"/>
</dbReference>
<organism evidence="2 3">
    <name type="scientific">Naumannella halotolerans</name>
    <dbReference type="NCBI Taxonomy" id="993414"/>
    <lineage>
        <taxon>Bacteria</taxon>
        <taxon>Bacillati</taxon>
        <taxon>Actinomycetota</taxon>
        <taxon>Actinomycetes</taxon>
        <taxon>Propionibacteriales</taxon>
        <taxon>Propionibacteriaceae</taxon>
        <taxon>Naumannella</taxon>
    </lineage>
</organism>
<evidence type="ECO:0000256" key="1">
    <source>
        <dbReference type="ARBA" id="ARBA00023125"/>
    </source>
</evidence>
<dbReference type="Proteomes" id="UP000295371">
    <property type="component" value="Unassembled WGS sequence"/>
</dbReference>
<comment type="caution">
    <text evidence="2">The sequence shown here is derived from an EMBL/GenBank/DDBJ whole genome shotgun (WGS) entry which is preliminary data.</text>
</comment>
<dbReference type="InterPro" id="IPR036388">
    <property type="entry name" value="WH-like_DNA-bd_sf"/>
</dbReference>
<dbReference type="InterPro" id="IPR000944">
    <property type="entry name" value="Tscrpt_reg_Rrf2"/>
</dbReference>
<sequence>MRITAKSDYGVRAMIEIARREDDDPVNADEIGRAQDIPRGFLLAILADLRRAGILMSQRGASGGWRLARPADEISVAEIIRSIDGPLVSVHGLRPEAVAYNDVATPLQLVWIAARSSLREVLDNVTVADLAGGTLPARIRKRTEDEGAWQPR</sequence>
<dbReference type="NCBIfam" id="TIGR00738">
    <property type="entry name" value="rrf2_super"/>
    <property type="match status" value="1"/>
</dbReference>
<dbReference type="GO" id="GO:0003700">
    <property type="term" value="F:DNA-binding transcription factor activity"/>
    <property type="evidence" value="ECO:0007669"/>
    <property type="project" value="TreeGrafter"/>
</dbReference>
<accession>A0A4R7J725</accession>
<name>A0A4R7J725_9ACTN</name>
<dbReference type="Pfam" id="PF02082">
    <property type="entry name" value="Rrf2"/>
    <property type="match status" value="1"/>
</dbReference>
<reference evidence="2 3" key="1">
    <citation type="submission" date="2019-03" db="EMBL/GenBank/DDBJ databases">
        <title>Genomic Encyclopedia of Archaeal and Bacterial Type Strains, Phase II (KMG-II): from individual species to whole genera.</title>
        <authorList>
            <person name="Goeker M."/>
        </authorList>
    </citation>
    <scope>NUCLEOTIDE SEQUENCE [LARGE SCALE GENOMIC DNA]</scope>
    <source>
        <strain evidence="2 3">DSM 24323</strain>
    </source>
</reference>
<dbReference type="Gene3D" id="1.10.10.10">
    <property type="entry name" value="Winged helix-like DNA-binding domain superfamily/Winged helix DNA-binding domain"/>
    <property type="match status" value="1"/>
</dbReference>
<dbReference type="PANTHER" id="PTHR33221">
    <property type="entry name" value="WINGED HELIX-TURN-HELIX TRANSCRIPTIONAL REGULATOR, RRF2 FAMILY"/>
    <property type="match status" value="1"/>
</dbReference>